<dbReference type="AlphaFoldDB" id="A0AAF3EI94"/>
<feature type="compositionally biased region" description="Polar residues" evidence="1">
    <location>
        <begin position="72"/>
        <end position="85"/>
    </location>
</feature>
<reference evidence="3" key="1">
    <citation type="submission" date="2024-02" db="UniProtKB">
        <authorList>
            <consortium name="WormBaseParasite"/>
        </authorList>
    </citation>
    <scope>IDENTIFICATION</scope>
</reference>
<feature type="region of interest" description="Disordered" evidence="1">
    <location>
        <begin position="28"/>
        <end position="115"/>
    </location>
</feature>
<evidence type="ECO:0000256" key="1">
    <source>
        <dbReference type="SAM" id="MobiDB-lite"/>
    </source>
</evidence>
<feature type="compositionally biased region" description="Polar residues" evidence="1">
    <location>
        <begin position="28"/>
        <end position="47"/>
    </location>
</feature>
<sequence>MYSQPALDQQQLLDLLQKLVDSNLSDTKTAVESNQKSNEITQISSTKEPIKLKKSLAEKDTLIKKDRHEQPSETNDFQTESSSKGKATKPKRLKKEETQRGRQRRMTEKLLDFGP</sequence>
<evidence type="ECO:0000313" key="2">
    <source>
        <dbReference type="Proteomes" id="UP000887575"/>
    </source>
</evidence>
<name>A0AAF3EI94_9BILA</name>
<feature type="compositionally biased region" description="Basic and acidic residues" evidence="1">
    <location>
        <begin position="48"/>
        <end position="71"/>
    </location>
</feature>
<dbReference type="WBParaSite" id="MBELARI_LOCUS13692">
    <property type="protein sequence ID" value="MBELARI_LOCUS13692"/>
    <property type="gene ID" value="MBELARI_LOCUS13692"/>
</dbReference>
<keyword evidence="2" id="KW-1185">Reference proteome</keyword>
<accession>A0AAF3EI94</accession>
<protein>
    <submittedName>
        <fullName evidence="3">Uncharacterized protein</fullName>
    </submittedName>
</protein>
<organism evidence="2 3">
    <name type="scientific">Mesorhabditis belari</name>
    <dbReference type="NCBI Taxonomy" id="2138241"/>
    <lineage>
        <taxon>Eukaryota</taxon>
        <taxon>Metazoa</taxon>
        <taxon>Ecdysozoa</taxon>
        <taxon>Nematoda</taxon>
        <taxon>Chromadorea</taxon>
        <taxon>Rhabditida</taxon>
        <taxon>Rhabditina</taxon>
        <taxon>Rhabditomorpha</taxon>
        <taxon>Rhabditoidea</taxon>
        <taxon>Rhabditidae</taxon>
        <taxon>Mesorhabditinae</taxon>
        <taxon>Mesorhabditis</taxon>
    </lineage>
</organism>
<feature type="compositionally biased region" description="Basic and acidic residues" evidence="1">
    <location>
        <begin position="94"/>
        <end position="115"/>
    </location>
</feature>
<dbReference type="Proteomes" id="UP000887575">
    <property type="component" value="Unassembled WGS sequence"/>
</dbReference>
<evidence type="ECO:0000313" key="3">
    <source>
        <dbReference type="WBParaSite" id="MBELARI_LOCUS13692"/>
    </source>
</evidence>
<proteinExistence type="predicted"/>